<dbReference type="Proteomes" id="UP001050691">
    <property type="component" value="Unassembled WGS sequence"/>
</dbReference>
<dbReference type="Pfam" id="PF01743">
    <property type="entry name" value="PolyA_pol"/>
    <property type="match status" value="1"/>
</dbReference>
<dbReference type="CDD" id="cd05398">
    <property type="entry name" value="NT_ClassII-CCAase"/>
    <property type="match status" value="1"/>
</dbReference>
<keyword evidence="3 4" id="KW-0694">RNA-binding</keyword>
<dbReference type="Gene3D" id="3.30.460.10">
    <property type="entry name" value="Beta Polymerase, domain 2"/>
    <property type="match status" value="1"/>
</dbReference>
<keyword evidence="2 4" id="KW-0808">Transferase</keyword>
<feature type="domain" description="Poly A polymerase head" evidence="5">
    <location>
        <begin position="30"/>
        <end position="169"/>
    </location>
</feature>
<evidence type="ECO:0000259" key="5">
    <source>
        <dbReference type="Pfam" id="PF01743"/>
    </source>
</evidence>
<gene>
    <name evidence="6" type="ORF">Clacol_006854</name>
</gene>
<comment type="similarity">
    <text evidence="1 4">Belongs to the tRNA nucleotidyltransferase/poly(A) polymerase family.</text>
</comment>
<dbReference type="InterPro" id="IPR002646">
    <property type="entry name" value="PolA_pol_head_dom"/>
</dbReference>
<evidence type="ECO:0000256" key="1">
    <source>
        <dbReference type="ARBA" id="ARBA00007265"/>
    </source>
</evidence>
<dbReference type="EMBL" id="BPWL01000007">
    <property type="protein sequence ID" value="GJJ12611.1"/>
    <property type="molecule type" value="Genomic_DNA"/>
</dbReference>
<dbReference type="GO" id="GO:0001680">
    <property type="term" value="P:tRNA 3'-terminal CCA addition"/>
    <property type="evidence" value="ECO:0007669"/>
    <property type="project" value="TreeGrafter"/>
</dbReference>
<dbReference type="SUPFAM" id="SSF81301">
    <property type="entry name" value="Nucleotidyltransferase"/>
    <property type="match status" value="1"/>
</dbReference>
<dbReference type="AlphaFoldDB" id="A0AAV5AI40"/>
<comment type="caution">
    <text evidence="6">The sequence shown here is derived from an EMBL/GenBank/DDBJ whole genome shotgun (WGS) entry which is preliminary data.</text>
</comment>
<dbReference type="GO" id="GO:0052927">
    <property type="term" value="F:CC tRNA cytidylyltransferase activity"/>
    <property type="evidence" value="ECO:0007669"/>
    <property type="project" value="TreeGrafter"/>
</dbReference>
<dbReference type="InterPro" id="IPR043519">
    <property type="entry name" value="NT_sf"/>
</dbReference>
<dbReference type="PANTHER" id="PTHR13734">
    <property type="entry name" value="TRNA-NUCLEOTIDYLTRANSFERASE"/>
    <property type="match status" value="1"/>
</dbReference>
<evidence type="ECO:0000313" key="6">
    <source>
        <dbReference type="EMBL" id="GJJ12611.1"/>
    </source>
</evidence>
<reference evidence="6" key="1">
    <citation type="submission" date="2021-10" db="EMBL/GenBank/DDBJ databases">
        <title>De novo Genome Assembly of Clathrus columnatus (Basidiomycota, Fungi) Using Illumina and Nanopore Sequence Data.</title>
        <authorList>
            <person name="Ogiso-Tanaka E."/>
            <person name="Itagaki H."/>
            <person name="Hosoya T."/>
            <person name="Hosaka K."/>
        </authorList>
    </citation>
    <scope>NUCLEOTIDE SEQUENCE</scope>
    <source>
        <strain evidence="6">MO-923</strain>
    </source>
</reference>
<evidence type="ECO:0000256" key="3">
    <source>
        <dbReference type="ARBA" id="ARBA00022884"/>
    </source>
</evidence>
<evidence type="ECO:0000256" key="2">
    <source>
        <dbReference type="ARBA" id="ARBA00022679"/>
    </source>
</evidence>
<dbReference type="SUPFAM" id="SSF81891">
    <property type="entry name" value="Poly A polymerase C-terminal region-like"/>
    <property type="match status" value="1"/>
</dbReference>
<keyword evidence="7" id="KW-1185">Reference proteome</keyword>
<name>A0AAV5AI40_9AGAM</name>
<dbReference type="PANTHER" id="PTHR13734:SF5">
    <property type="entry name" value="CCA TRNA NUCLEOTIDYLTRANSFERASE, MITOCHONDRIAL"/>
    <property type="match status" value="1"/>
</dbReference>
<accession>A0AAV5AI40</accession>
<dbReference type="GO" id="GO:0052929">
    <property type="term" value="F:ATP:3'-cytidine-cytidine-tRNA adenylyltransferase activity"/>
    <property type="evidence" value="ECO:0007669"/>
    <property type="project" value="TreeGrafter"/>
</dbReference>
<evidence type="ECO:0000313" key="7">
    <source>
        <dbReference type="Proteomes" id="UP001050691"/>
    </source>
</evidence>
<dbReference type="Gene3D" id="1.10.3090.10">
    <property type="entry name" value="cca-adding enzyme, domain 2"/>
    <property type="match status" value="1"/>
</dbReference>
<dbReference type="GO" id="GO:0003723">
    <property type="term" value="F:RNA binding"/>
    <property type="evidence" value="ECO:0007669"/>
    <property type="project" value="UniProtKB-KW"/>
</dbReference>
<organism evidence="6 7">
    <name type="scientific">Clathrus columnatus</name>
    <dbReference type="NCBI Taxonomy" id="1419009"/>
    <lineage>
        <taxon>Eukaryota</taxon>
        <taxon>Fungi</taxon>
        <taxon>Dikarya</taxon>
        <taxon>Basidiomycota</taxon>
        <taxon>Agaricomycotina</taxon>
        <taxon>Agaricomycetes</taxon>
        <taxon>Phallomycetidae</taxon>
        <taxon>Phallales</taxon>
        <taxon>Clathraceae</taxon>
        <taxon>Clathrus</taxon>
    </lineage>
</organism>
<evidence type="ECO:0000256" key="4">
    <source>
        <dbReference type="RuleBase" id="RU003953"/>
    </source>
</evidence>
<sequence>MRVIQLSDAEDQLCSLLVEFTHTLPQAIECYIAGEWVRDKWLGLSSNDVDIALSSMMGFPFAEQFSSFLQSKNIPCTRVTKVESRPDQSKHLETAKLGVLGLDLDFVNFRSEEYTSGSRIPIRVGFGTKFQDASRRDLTINALLYNVHTRSVEDPTSMGEHDLKNAIIRTPRPPKETFLEDPLRVLRCIRFASRFSYVLVQELVKEANDEEVKLGVQDHFLDGIPVLFKGAKLVSEFKLEKINGNPSSEKEAATGVKLVSESEKRDNERVAMGLFFRQQSIHSPILDAHWTSTILFSLVQELVPLWRPDDDPDLLNPTNVGFIKNGDPILLQSSAFQYTHLEPDAGDIIERYNELMKKAEEFDLIKAVDMPHLLNGHDLTTLLGLRPGRWVKSDLSKVMEWQLRNPGGNKAECENYIKTTSTSGAEHVM</sequence>
<protein>
    <recommendedName>
        <fullName evidence="5">Poly A polymerase head domain-containing protein</fullName>
    </recommendedName>
</protein>
<proteinExistence type="inferred from homology"/>